<dbReference type="EMBL" id="DVMJ01000024">
    <property type="protein sequence ID" value="HIU13111.1"/>
    <property type="molecule type" value="Genomic_DNA"/>
</dbReference>
<name>A0A9D1HN10_9FIRM</name>
<proteinExistence type="predicted"/>
<protein>
    <submittedName>
        <fullName evidence="1">Uncharacterized protein</fullName>
    </submittedName>
</protein>
<evidence type="ECO:0000313" key="2">
    <source>
        <dbReference type="Proteomes" id="UP000824175"/>
    </source>
</evidence>
<sequence>METLLAEGRALYVYEQSGMYDQQEMADTPLDGVWCSIYDMLKISKNGIADPFDQEDWDEALAYLKKAQPYTTGFQDFVIDL</sequence>
<dbReference type="AlphaFoldDB" id="A0A9D1HN10"/>
<reference evidence="1" key="2">
    <citation type="journal article" date="2021" name="PeerJ">
        <title>Extensive microbial diversity within the chicken gut microbiome revealed by metagenomics and culture.</title>
        <authorList>
            <person name="Gilroy R."/>
            <person name="Ravi A."/>
            <person name="Getino M."/>
            <person name="Pursley I."/>
            <person name="Horton D.L."/>
            <person name="Alikhan N.F."/>
            <person name="Baker D."/>
            <person name="Gharbi K."/>
            <person name="Hall N."/>
            <person name="Watson M."/>
            <person name="Adriaenssens E.M."/>
            <person name="Foster-Nyarko E."/>
            <person name="Jarju S."/>
            <person name="Secka A."/>
            <person name="Antonio M."/>
            <person name="Oren A."/>
            <person name="Chaudhuri R.R."/>
            <person name="La Ragione R."/>
            <person name="Hildebrand F."/>
            <person name="Pallen M.J."/>
        </authorList>
    </citation>
    <scope>NUCLEOTIDE SEQUENCE</scope>
    <source>
        <strain evidence="1">CHK195-11698</strain>
    </source>
</reference>
<comment type="caution">
    <text evidence="1">The sequence shown here is derived from an EMBL/GenBank/DDBJ whole genome shotgun (WGS) entry which is preliminary data.</text>
</comment>
<accession>A0A9D1HN10</accession>
<evidence type="ECO:0000313" key="1">
    <source>
        <dbReference type="EMBL" id="HIU13111.1"/>
    </source>
</evidence>
<organism evidence="1 2">
    <name type="scientific">Candidatus Fimiplasma intestinipullorum</name>
    <dbReference type="NCBI Taxonomy" id="2840825"/>
    <lineage>
        <taxon>Bacteria</taxon>
        <taxon>Bacillati</taxon>
        <taxon>Bacillota</taxon>
        <taxon>Clostridia</taxon>
        <taxon>Eubacteriales</taxon>
        <taxon>Candidatus Fimiplasma</taxon>
    </lineage>
</organism>
<dbReference type="Proteomes" id="UP000824175">
    <property type="component" value="Unassembled WGS sequence"/>
</dbReference>
<reference evidence="1" key="1">
    <citation type="submission" date="2020-10" db="EMBL/GenBank/DDBJ databases">
        <authorList>
            <person name="Gilroy R."/>
        </authorList>
    </citation>
    <scope>NUCLEOTIDE SEQUENCE</scope>
    <source>
        <strain evidence="1">CHK195-11698</strain>
    </source>
</reference>
<gene>
    <name evidence="1" type="ORF">IAD15_03475</name>
</gene>